<evidence type="ECO:0000259" key="2">
    <source>
        <dbReference type="PROSITE" id="PS50983"/>
    </source>
</evidence>
<accession>A0A921E3N1</accession>
<dbReference type="Gene3D" id="3.40.50.1980">
    <property type="entry name" value="Nitrogenase molybdenum iron protein domain"/>
    <property type="match status" value="2"/>
</dbReference>
<dbReference type="SUPFAM" id="SSF53807">
    <property type="entry name" value="Helical backbone' metal receptor"/>
    <property type="match status" value="1"/>
</dbReference>
<organism evidence="3 4">
    <name type="scientific">Methylorubrum populi</name>
    <dbReference type="NCBI Taxonomy" id="223967"/>
    <lineage>
        <taxon>Bacteria</taxon>
        <taxon>Pseudomonadati</taxon>
        <taxon>Pseudomonadota</taxon>
        <taxon>Alphaproteobacteria</taxon>
        <taxon>Hyphomicrobiales</taxon>
        <taxon>Methylobacteriaceae</taxon>
        <taxon>Methylorubrum</taxon>
    </lineage>
</organism>
<evidence type="ECO:0000256" key="1">
    <source>
        <dbReference type="SAM" id="SignalP"/>
    </source>
</evidence>
<dbReference type="AlphaFoldDB" id="A0A921E3N1"/>
<gene>
    <name evidence="3" type="ORF">K8W01_13835</name>
</gene>
<feature type="domain" description="Fe/B12 periplasmic-binding" evidence="2">
    <location>
        <begin position="46"/>
        <end position="311"/>
    </location>
</feature>
<dbReference type="PANTHER" id="PTHR30535">
    <property type="entry name" value="VITAMIN B12-BINDING PROTEIN"/>
    <property type="match status" value="1"/>
</dbReference>
<reference evidence="3" key="1">
    <citation type="journal article" date="2021" name="PeerJ">
        <title>Extensive microbial diversity within the chicken gut microbiome revealed by metagenomics and culture.</title>
        <authorList>
            <person name="Gilroy R."/>
            <person name="Ravi A."/>
            <person name="Getino M."/>
            <person name="Pursley I."/>
            <person name="Horton D.L."/>
            <person name="Alikhan N.F."/>
            <person name="Baker D."/>
            <person name="Gharbi K."/>
            <person name="Hall N."/>
            <person name="Watson M."/>
            <person name="Adriaenssens E.M."/>
            <person name="Foster-Nyarko E."/>
            <person name="Jarju S."/>
            <person name="Secka A."/>
            <person name="Antonio M."/>
            <person name="Oren A."/>
            <person name="Chaudhuri R.R."/>
            <person name="La Ragione R."/>
            <person name="Hildebrand F."/>
            <person name="Pallen M.J."/>
        </authorList>
    </citation>
    <scope>NUCLEOTIDE SEQUENCE</scope>
    <source>
        <strain evidence="3">316</strain>
    </source>
</reference>
<dbReference type="PROSITE" id="PS50983">
    <property type="entry name" value="FE_B12_PBP"/>
    <property type="match status" value="1"/>
</dbReference>
<dbReference type="InterPro" id="IPR002491">
    <property type="entry name" value="ABC_transptr_periplasmic_BD"/>
</dbReference>
<sequence length="351" mass="37338">MLRLLAPARLLSCLVWACLLVPGLAEARPFTDAAGRRVEVPERITRVLAAGPPAAVLLYTLAPGKMVGWPRAPSPEEKAFLSPDTRDLPAYGRLTGRGNTANVEAVLALKPDLIIDVGSVGPTYASLADRVQAQTGIPYLLLDGSFKATPETYRSLGALIGTETEAEALAGEADRILKAVAEAVAAVPEEKRPRVYYGRGPRGLETGLAGSINTEIIEAAGGRNVAAAGAGGLASVSPEQVLVWNPDIVIALDPGFPKAAAADPFWSGLKAVREGRVHAAPTLPFGWIDAPPGVNRLIGLRWLAGLFFPERFSQTLGDAVRDFYRRFYRVELEPAQLDRLLREAAGPGPTR</sequence>
<reference evidence="3" key="2">
    <citation type="submission" date="2021-09" db="EMBL/GenBank/DDBJ databases">
        <authorList>
            <person name="Gilroy R."/>
        </authorList>
    </citation>
    <scope>NUCLEOTIDE SEQUENCE</scope>
    <source>
        <strain evidence="3">316</strain>
    </source>
</reference>
<dbReference type="GO" id="GO:0071281">
    <property type="term" value="P:cellular response to iron ion"/>
    <property type="evidence" value="ECO:0007669"/>
    <property type="project" value="TreeGrafter"/>
</dbReference>
<dbReference type="PANTHER" id="PTHR30535:SF34">
    <property type="entry name" value="MOLYBDATE-BINDING PROTEIN MOLA"/>
    <property type="match status" value="1"/>
</dbReference>
<comment type="caution">
    <text evidence="3">The sequence shown here is derived from an EMBL/GenBank/DDBJ whole genome shotgun (WGS) entry which is preliminary data.</text>
</comment>
<evidence type="ECO:0000313" key="4">
    <source>
        <dbReference type="Proteomes" id="UP000742631"/>
    </source>
</evidence>
<dbReference type="Pfam" id="PF01497">
    <property type="entry name" value="Peripla_BP_2"/>
    <property type="match status" value="1"/>
</dbReference>
<dbReference type="InterPro" id="IPR050902">
    <property type="entry name" value="ABC_Transporter_SBP"/>
</dbReference>
<proteinExistence type="predicted"/>
<feature type="chain" id="PRO_5037319310" evidence="1">
    <location>
        <begin position="28"/>
        <end position="351"/>
    </location>
</feature>
<dbReference type="Gene3D" id="1.20.58.2180">
    <property type="match status" value="1"/>
</dbReference>
<dbReference type="Proteomes" id="UP000742631">
    <property type="component" value="Unassembled WGS sequence"/>
</dbReference>
<keyword evidence="1" id="KW-0732">Signal</keyword>
<protein>
    <submittedName>
        <fullName evidence="3">Iron ABC transporter substrate-binding protein</fullName>
    </submittedName>
</protein>
<evidence type="ECO:0000313" key="3">
    <source>
        <dbReference type="EMBL" id="HJE24735.1"/>
    </source>
</evidence>
<name>A0A921E3N1_9HYPH</name>
<feature type="signal peptide" evidence="1">
    <location>
        <begin position="1"/>
        <end position="27"/>
    </location>
</feature>
<dbReference type="EMBL" id="DYYG01000039">
    <property type="protein sequence ID" value="HJE24735.1"/>
    <property type="molecule type" value="Genomic_DNA"/>
</dbReference>
<dbReference type="CDD" id="cd01147">
    <property type="entry name" value="HemV-2"/>
    <property type="match status" value="1"/>
</dbReference>